<feature type="domain" description="G-protein coupled receptors family 3 profile" evidence="7">
    <location>
        <begin position="1"/>
        <end position="90"/>
    </location>
</feature>
<dbReference type="GO" id="GO:0004930">
    <property type="term" value="F:G protein-coupled receptor activity"/>
    <property type="evidence" value="ECO:0007669"/>
    <property type="project" value="InterPro"/>
</dbReference>
<keyword evidence="4 5" id="KW-0472">Membrane</keyword>
<protein>
    <recommendedName>
        <fullName evidence="7">G-protein coupled receptors family 3 profile domain-containing protein</fullName>
    </recommendedName>
</protein>
<comment type="caution">
    <text evidence="8">The sequence shown here is derived from an EMBL/GenBank/DDBJ whole genome shotgun (WGS) entry which is preliminary data.</text>
</comment>
<proteinExistence type="predicted"/>
<dbReference type="EMBL" id="MCFL01000001">
    <property type="protein sequence ID" value="ORZ41429.1"/>
    <property type="molecule type" value="Genomic_DNA"/>
</dbReference>
<keyword evidence="6" id="KW-0732">Signal</keyword>
<dbReference type="InterPro" id="IPR017978">
    <property type="entry name" value="GPCR_3_C"/>
</dbReference>
<evidence type="ECO:0000256" key="2">
    <source>
        <dbReference type="ARBA" id="ARBA00022692"/>
    </source>
</evidence>
<dbReference type="Pfam" id="PF00003">
    <property type="entry name" value="7tm_3"/>
    <property type="match status" value="1"/>
</dbReference>
<feature type="non-terminal residue" evidence="8">
    <location>
        <position position="261"/>
    </location>
</feature>
<evidence type="ECO:0000256" key="1">
    <source>
        <dbReference type="ARBA" id="ARBA00004141"/>
    </source>
</evidence>
<sequence>MIQILLLSLWTGIAPLHPQPLATRNSFSFRCRSSDPTVHTVFQSLVFVFDMLLIVFLVYFTFTSRHLALPGNLPRYASFASTNLLVSCFVIAPLNIFTFPDFSIGSHYVHAAVILYACLFTWGMTAGRVIQELRKKSSYSSVHLDAPAPTLCLLDRLCEPVIKCKSDMDPSVTTDGLAAIQPELLPVAGKPRSFIGDFPVKPARFLATWRIHRVIVAREEGYIGINAMGCAQGSVWAIKQVFPVKSERLDMALELFVAGKL</sequence>
<evidence type="ECO:0000256" key="5">
    <source>
        <dbReference type="SAM" id="Phobius"/>
    </source>
</evidence>
<keyword evidence="3 5" id="KW-1133">Transmembrane helix</keyword>
<feature type="transmembrane region" description="Helical" evidence="5">
    <location>
        <begin position="108"/>
        <end position="130"/>
    </location>
</feature>
<feature type="chain" id="PRO_5013164057" description="G-protein coupled receptors family 3 profile domain-containing protein" evidence="6">
    <location>
        <begin position="19"/>
        <end position="261"/>
    </location>
</feature>
<dbReference type="PROSITE" id="PS50259">
    <property type="entry name" value="G_PROTEIN_RECEP_F3_4"/>
    <property type="match status" value="1"/>
</dbReference>
<dbReference type="Proteomes" id="UP000193411">
    <property type="component" value="Unassembled WGS sequence"/>
</dbReference>
<evidence type="ECO:0000313" key="9">
    <source>
        <dbReference type="Proteomes" id="UP000193411"/>
    </source>
</evidence>
<name>A0A1Y2I3W6_9FUNG</name>
<comment type="subcellular location">
    <subcellularLocation>
        <location evidence="1">Membrane</location>
        <topology evidence="1">Multi-pass membrane protein</topology>
    </subcellularLocation>
</comment>
<dbReference type="AlphaFoldDB" id="A0A1Y2I3W6"/>
<evidence type="ECO:0000256" key="4">
    <source>
        <dbReference type="ARBA" id="ARBA00023136"/>
    </source>
</evidence>
<feature type="signal peptide" evidence="6">
    <location>
        <begin position="1"/>
        <end position="18"/>
    </location>
</feature>
<evidence type="ECO:0000313" key="8">
    <source>
        <dbReference type="EMBL" id="ORZ41429.1"/>
    </source>
</evidence>
<evidence type="ECO:0000256" key="3">
    <source>
        <dbReference type="ARBA" id="ARBA00022989"/>
    </source>
</evidence>
<reference evidence="8 9" key="1">
    <citation type="submission" date="2016-07" db="EMBL/GenBank/DDBJ databases">
        <title>Pervasive Adenine N6-methylation of Active Genes in Fungi.</title>
        <authorList>
            <consortium name="DOE Joint Genome Institute"/>
            <person name="Mondo S.J."/>
            <person name="Dannebaum R.O."/>
            <person name="Kuo R.C."/>
            <person name="Labutti K."/>
            <person name="Haridas S."/>
            <person name="Kuo A."/>
            <person name="Salamov A."/>
            <person name="Ahrendt S.R."/>
            <person name="Lipzen A."/>
            <person name="Sullivan W."/>
            <person name="Andreopoulos W.B."/>
            <person name="Clum A."/>
            <person name="Lindquist E."/>
            <person name="Daum C."/>
            <person name="Ramamoorthy G.K."/>
            <person name="Gryganskyi A."/>
            <person name="Culley D."/>
            <person name="Magnuson J.K."/>
            <person name="James T.Y."/>
            <person name="O'Malley M.A."/>
            <person name="Stajich J.E."/>
            <person name="Spatafora J.W."/>
            <person name="Visel A."/>
            <person name="Grigoriev I.V."/>
        </authorList>
    </citation>
    <scope>NUCLEOTIDE SEQUENCE [LARGE SCALE GENOMIC DNA]</scope>
    <source>
        <strain evidence="8 9">PL171</strain>
    </source>
</reference>
<feature type="transmembrane region" description="Helical" evidence="5">
    <location>
        <begin position="76"/>
        <end position="96"/>
    </location>
</feature>
<organism evidence="8 9">
    <name type="scientific">Catenaria anguillulae PL171</name>
    <dbReference type="NCBI Taxonomy" id="765915"/>
    <lineage>
        <taxon>Eukaryota</taxon>
        <taxon>Fungi</taxon>
        <taxon>Fungi incertae sedis</taxon>
        <taxon>Blastocladiomycota</taxon>
        <taxon>Blastocladiomycetes</taxon>
        <taxon>Blastocladiales</taxon>
        <taxon>Catenariaceae</taxon>
        <taxon>Catenaria</taxon>
    </lineage>
</organism>
<keyword evidence="2 5" id="KW-0812">Transmembrane</keyword>
<dbReference type="GO" id="GO:0016020">
    <property type="term" value="C:membrane"/>
    <property type="evidence" value="ECO:0007669"/>
    <property type="project" value="UniProtKB-SubCell"/>
</dbReference>
<keyword evidence="9" id="KW-1185">Reference proteome</keyword>
<evidence type="ECO:0000259" key="7">
    <source>
        <dbReference type="PROSITE" id="PS50259"/>
    </source>
</evidence>
<evidence type="ECO:0000256" key="6">
    <source>
        <dbReference type="SAM" id="SignalP"/>
    </source>
</evidence>
<gene>
    <name evidence="8" type="ORF">BCR44DRAFT_1422809</name>
</gene>
<feature type="transmembrane region" description="Helical" evidence="5">
    <location>
        <begin position="42"/>
        <end position="64"/>
    </location>
</feature>
<accession>A0A1Y2I3W6</accession>